<dbReference type="Proteomes" id="UP000185547">
    <property type="component" value="Unassembled WGS sequence"/>
</dbReference>
<gene>
    <name evidence="1" type="ORF">SAMN05421802_10380</name>
</gene>
<name>A0A9X8NAQ1_9CORY</name>
<comment type="caution">
    <text evidence="1">The sequence shown here is derived from an EMBL/GenBank/DDBJ whole genome shotgun (WGS) entry which is preliminary data.</text>
</comment>
<evidence type="ECO:0008006" key="3">
    <source>
        <dbReference type="Google" id="ProtNLM"/>
    </source>
</evidence>
<sequence length="174" mass="19284">MSSSPLYVARNGTHEEFLEVYDPDEHGATEMLLAGLINRDPDARARISNDMLDRGADPTVVDHGQNTLTLLLSHDDLGEGDAALVQRLVDGGADVDFRESHGDVPIKLAVKTGAESDEQRRPIYEALFGKNVDLDEPSSVRNPKNTIGRWLRMCVDRQPEDLKVLDEFLTARGF</sequence>
<protein>
    <recommendedName>
        <fullName evidence="3">Ankyrin repeat-containing protein</fullName>
    </recommendedName>
</protein>
<accession>A0A9X8NAQ1</accession>
<reference evidence="1 2" key="1">
    <citation type="submission" date="2017-01" db="EMBL/GenBank/DDBJ databases">
        <authorList>
            <person name="Varghese N."/>
            <person name="Submissions S."/>
        </authorList>
    </citation>
    <scope>NUCLEOTIDE SEQUENCE [LARGE SCALE GENOMIC DNA]</scope>
    <source>
        <strain evidence="1 2">DSM 44280</strain>
    </source>
</reference>
<dbReference type="RefSeq" id="WP_034997436.1">
    <property type="nucleotide sequence ID" value="NZ_CABLBV010000015.1"/>
</dbReference>
<evidence type="ECO:0000313" key="1">
    <source>
        <dbReference type="EMBL" id="SIP96171.1"/>
    </source>
</evidence>
<dbReference type="Gene3D" id="1.25.40.20">
    <property type="entry name" value="Ankyrin repeat-containing domain"/>
    <property type="match status" value="1"/>
</dbReference>
<keyword evidence="2" id="KW-1185">Reference proteome</keyword>
<dbReference type="AlphaFoldDB" id="A0A9X8NAQ1"/>
<dbReference type="InterPro" id="IPR036770">
    <property type="entry name" value="Ankyrin_rpt-contain_sf"/>
</dbReference>
<evidence type="ECO:0000313" key="2">
    <source>
        <dbReference type="Proteomes" id="UP000185547"/>
    </source>
</evidence>
<proteinExistence type="predicted"/>
<organism evidence="1 2">
    <name type="scientific">Corynebacterium afermentans</name>
    <dbReference type="NCBI Taxonomy" id="38286"/>
    <lineage>
        <taxon>Bacteria</taxon>
        <taxon>Bacillati</taxon>
        <taxon>Actinomycetota</taxon>
        <taxon>Actinomycetes</taxon>
        <taxon>Mycobacteriales</taxon>
        <taxon>Corynebacteriaceae</taxon>
        <taxon>Corynebacterium</taxon>
    </lineage>
</organism>
<dbReference type="OrthoDB" id="2038281at2"/>
<dbReference type="SUPFAM" id="SSF48403">
    <property type="entry name" value="Ankyrin repeat"/>
    <property type="match status" value="1"/>
</dbReference>
<dbReference type="EMBL" id="FTMH01000003">
    <property type="protein sequence ID" value="SIP96171.1"/>
    <property type="molecule type" value="Genomic_DNA"/>
</dbReference>